<proteinExistence type="predicted"/>
<dbReference type="SUPFAM" id="SSF54427">
    <property type="entry name" value="NTF2-like"/>
    <property type="match status" value="1"/>
</dbReference>
<dbReference type="Gene3D" id="3.10.450.50">
    <property type="match status" value="1"/>
</dbReference>
<dbReference type="OrthoDB" id="199820at2759"/>
<accession>A0A8J6CCR5</accession>
<dbReference type="EMBL" id="JAGTXO010000019">
    <property type="protein sequence ID" value="KAG8462758.1"/>
    <property type="molecule type" value="Genomic_DNA"/>
</dbReference>
<name>A0A8J6CCR5_DIALT</name>
<sequence length="288" mass="31203">MQLLAFVGNALTATTLLLTDVVVSLLTFGATTFADVVDRLLGSGKATGRKKLPWAAQRYSTAPIYAKDSPVDGELDVAATLARSTFPLKPDDLISRTKAVLASEFGTREGSDATKLLADDFQFVAPIVGPLTRAEFLRAFGSFKVKEAIPDAKDNAWFQVDPLEPNRVWWFSRVTATHTGPLRFGGSVIPGEGKPIRMPPQASSMLFDESGRVYTLTVGYTMDKRIGNTNGLGAVLGILKAIGKPLPFTEGRALYTPSLRFEGFERIAKSVECLGIDPNTRQRIPNGH</sequence>
<reference evidence="1" key="1">
    <citation type="submission" date="2021-05" db="EMBL/GenBank/DDBJ databases">
        <title>The genome of the haptophyte Pavlova lutheri (Diacronema luteri, Pavlovales) - a model for lipid biosynthesis in eukaryotic algae.</title>
        <authorList>
            <person name="Hulatt C.J."/>
            <person name="Posewitz M.C."/>
        </authorList>
    </citation>
    <scope>NUCLEOTIDE SEQUENCE</scope>
    <source>
        <strain evidence="1">NIVA-4/92</strain>
    </source>
</reference>
<comment type="caution">
    <text evidence="1">The sequence shown here is derived from an EMBL/GenBank/DDBJ whole genome shotgun (WGS) entry which is preliminary data.</text>
</comment>
<organism evidence="1 2">
    <name type="scientific">Diacronema lutheri</name>
    <name type="common">Unicellular marine alga</name>
    <name type="synonym">Monochrysis lutheri</name>
    <dbReference type="NCBI Taxonomy" id="2081491"/>
    <lineage>
        <taxon>Eukaryota</taxon>
        <taxon>Haptista</taxon>
        <taxon>Haptophyta</taxon>
        <taxon>Pavlovophyceae</taxon>
        <taxon>Pavlovales</taxon>
        <taxon>Pavlovaceae</taxon>
        <taxon>Diacronema</taxon>
    </lineage>
</organism>
<evidence type="ECO:0000313" key="1">
    <source>
        <dbReference type="EMBL" id="KAG8462758.1"/>
    </source>
</evidence>
<dbReference type="InterPro" id="IPR032710">
    <property type="entry name" value="NTF2-like_dom_sf"/>
</dbReference>
<dbReference type="OMA" id="EAPPQAC"/>
<evidence type="ECO:0000313" key="2">
    <source>
        <dbReference type="Proteomes" id="UP000751190"/>
    </source>
</evidence>
<keyword evidence="2" id="KW-1185">Reference proteome</keyword>
<dbReference type="Proteomes" id="UP000751190">
    <property type="component" value="Unassembled WGS sequence"/>
</dbReference>
<gene>
    <name evidence="1" type="ORF">KFE25_004734</name>
</gene>
<dbReference type="AlphaFoldDB" id="A0A8J6CCR5"/>
<protein>
    <submittedName>
        <fullName evidence="1">Uncharacterized protein</fullName>
    </submittedName>
</protein>